<protein>
    <submittedName>
        <fullName evidence="2">Uncharacterized protein</fullName>
    </submittedName>
</protein>
<gene>
    <name evidence="2" type="primary">ga27879</name>
    <name evidence="2" type="ORF">PR202_ga27879</name>
</gene>
<evidence type="ECO:0000313" key="3">
    <source>
        <dbReference type="Proteomes" id="UP001054889"/>
    </source>
</evidence>
<dbReference type="SUPFAM" id="SSF53187">
    <property type="entry name" value="Zn-dependent exopeptidases"/>
    <property type="match status" value="1"/>
</dbReference>
<keyword evidence="1" id="KW-0732">Signal</keyword>
<dbReference type="GO" id="GO:0010179">
    <property type="term" value="F:IAA-Ala conjugate hydrolase activity"/>
    <property type="evidence" value="ECO:0007669"/>
    <property type="project" value="TreeGrafter"/>
</dbReference>
<evidence type="ECO:0000313" key="2">
    <source>
        <dbReference type="EMBL" id="GJN09834.1"/>
    </source>
</evidence>
<dbReference type="GO" id="GO:0009850">
    <property type="term" value="P:auxin metabolic process"/>
    <property type="evidence" value="ECO:0007669"/>
    <property type="project" value="TreeGrafter"/>
</dbReference>
<dbReference type="PANTHER" id="PTHR11014:SF149">
    <property type="entry name" value="IAA-AMINO ACID HYDROLASE ILR1-LIKE 8"/>
    <property type="match status" value="1"/>
</dbReference>
<feature type="signal peptide" evidence="1">
    <location>
        <begin position="1"/>
        <end position="24"/>
    </location>
</feature>
<organism evidence="2 3">
    <name type="scientific">Eleusine coracana subsp. coracana</name>
    <dbReference type="NCBI Taxonomy" id="191504"/>
    <lineage>
        <taxon>Eukaryota</taxon>
        <taxon>Viridiplantae</taxon>
        <taxon>Streptophyta</taxon>
        <taxon>Embryophyta</taxon>
        <taxon>Tracheophyta</taxon>
        <taxon>Spermatophyta</taxon>
        <taxon>Magnoliopsida</taxon>
        <taxon>Liliopsida</taxon>
        <taxon>Poales</taxon>
        <taxon>Poaceae</taxon>
        <taxon>PACMAD clade</taxon>
        <taxon>Chloridoideae</taxon>
        <taxon>Cynodonteae</taxon>
        <taxon>Eleusininae</taxon>
        <taxon>Eleusine</taxon>
    </lineage>
</organism>
<sequence>MASCASRLLVLLATVLLCSHLATAASVTGLHGDLLVVARAPGLAAWMSGLRRRIHQHPELAFQEHRTSELMRAELDALGISYTWPVVLTGVVATITGGDGPGPVMGLIDIIWAGHILFNN</sequence>
<feature type="chain" id="PRO_5043797787" evidence="1">
    <location>
        <begin position="25"/>
        <end position="120"/>
    </location>
</feature>
<reference evidence="2" key="2">
    <citation type="submission" date="2021-12" db="EMBL/GenBank/DDBJ databases">
        <title>Resequencing data analysis of finger millet.</title>
        <authorList>
            <person name="Hatakeyama M."/>
            <person name="Aluri S."/>
            <person name="Balachadran M.T."/>
            <person name="Sivarajan S.R."/>
            <person name="Poveda L."/>
            <person name="Shimizu-Inatsugi R."/>
            <person name="Schlapbach R."/>
            <person name="Sreeman S.M."/>
            <person name="Shimizu K.K."/>
        </authorList>
    </citation>
    <scope>NUCLEOTIDE SEQUENCE</scope>
</reference>
<dbReference type="Gene3D" id="3.40.630.10">
    <property type="entry name" value="Zn peptidases"/>
    <property type="match status" value="1"/>
</dbReference>
<comment type="caution">
    <text evidence="2">The sequence shown here is derived from an EMBL/GenBank/DDBJ whole genome shotgun (WGS) entry which is preliminary data.</text>
</comment>
<dbReference type="AlphaFoldDB" id="A0AAV5DGC1"/>
<keyword evidence="3" id="KW-1185">Reference proteome</keyword>
<proteinExistence type="predicted"/>
<name>A0AAV5DGC1_ELECO</name>
<reference evidence="2" key="1">
    <citation type="journal article" date="2018" name="DNA Res.">
        <title>Multiple hybrid de novo genome assembly of finger millet, an orphan allotetraploid crop.</title>
        <authorList>
            <person name="Hatakeyama M."/>
            <person name="Aluri S."/>
            <person name="Balachadran M.T."/>
            <person name="Sivarajan S.R."/>
            <person name="Patrignani A."/>
            <person name="Gruter S."/>
            <person name="Poveda L."/>
            <person name="Shimizu-Inatsugi R."/>
            <person name="Baeten J."/>
            <person name="Francoijs K.J."/>
            <person name="Nataraja K.N."/>
            <person name="Reddy Y.A.N."/>
            <person name="Phadnis S."/>
            <person name="Ravikumar R.L."/>
            <person name="Schlapbach R."/>
            <person name="Sreeman S.M."/>
            <person name="Shimizu K.K."/>
        </authorList>
    </citation>
    <scope>NUCLEOTIDE SEQUENCE</scope>
</reference>
<accession>A0AAV5DGC1</accession>
<dbReference type="InterPro" id="IPR017439">
    <property type="entry name" value="Amidohydrolase"/>
</dbReference>
<dbReference type="EMBL" id="BQKI01000017">
    <property type="protein sequence ID" value="GJN09834.1"/>
    <property type="molecule type" value="Genomic_DNA"/>
</dbReference>
<evidence type="ECO:0000256" key="1">
    <source>
        <dbReference type="SAM" id="SignalP"/>
    </source>
</evidence>
<dbReference type="GO" id="GO:0005783">
    <property type="term" value="C:endoplasmic reticulum"/>
    <property type="evidence" value="ECO:0007669"/>
    <property type="project" value="TreeGrafter"/>
</dbReference>
<dbReference type="PANTHER" id="PTHR11014">
    <property type="entry name" value="PEPTIDASE M20 FAMILY MEMBER"/>
    <property type="match status" value="1"/>
</dbReference>
<dbReference type="Proteomes" id="UP001054889">
    <property type="component" value="Unassembled WGS sequence"/>
</dbReference>